<dbReference type="OMA" id="FDTIKCN"/>
<name>M4B381_HYAAE</name>
<protein>
    <submittedName>
        <fullName evidence="2">Uncharacterized protein</fullName>
    </submittedName>
</protein>
<dbReference type="eggNOG" id="ENOG502RT72">
    <property type="taxonomic scope" value="Eukaryota"/>
</dbReference>
<dbReference type="HOGENOM" id="CLU_441126_0_0_1"/>
<proteinExistence type="predicted"/>
<feature type="region of interest" description="Disordered" evidence="1">
    <location>
        <begin position="176"/>
        <end position="277"/>
    </location>
</feature>
<sequence>MALGPLPDDLVLEYTMLHLMDEETTASTSPAPLSHVDDLLLTTCSIGVTRTSSSCTSLACAAGGASCSDIKVAHTKVGEPQTPNEVTAFLLDGEQFLQQMEKVGTLDWPDATQTTQMTFEQSDGGAIEDLETLTDLEMESSPCPSTCPSSMGGQLSTFEADEFEGFCYRPMEMREMEKQKEEETDAGGGSRGCGLPPVSPLALDATEDSVAAGKSETNSTSFGEDAGGVSDTLVDQVLGEGEEMDDKEVMESRAKSSRVRRKSVKQRLSSGATPPSALLAKSQEDNQLLTELVAQQQVYRDNFKAMLAFAPVVDVRMALMTPIESYIRLGKDFDERRKTILSLREEKLDMTCKFIEQKAAGIDVNQPYQYSDMFEKFGKHYFVDFAISKYDGVSVFQVGRAIYEHIAGKDEALNNAMGSTTIRECNFMHQRIVSSMKWEGEDGEKMPDMESNAIFYCRFGDNSAVLATDYIDQDELHPYDTSNCIRRDISSGVVLSGHTDADGNKYVVMKRYLLAKYHMYPHKVSQKQQARYFASMPKCSDTMETLIADHLQRDDTYNPCTGED</sequence>
<reference evidence="3" key="1">
    <citation type="journal article" date="2010" name="Science">
        <title>Signatures of adaptation to obligate biotrophy in the Hyaloperonospora arabidopsidis genome.</title>
        <authorList>
            <person name="Baxter L."/>
            <person name="Tripathy S."/>
            <person name="Ishaque N."/>
            <person name="Boot N."/>
            <person name="Cabral A."/>
            <person name="Kemen E."/>
            <person name="Thines M."/>
            <person name="Ah-Fong A."/>
            <person name="Anderson R."/>
            <person name="Badejoko W."/>
            <person name="Bittner-Eddy P."/>
            <person name="Boore J.L."/>
            <person name="Chibucos M.C."/>
            <person name="Coates M."/>
            <person name="Dehal P."/>
            <person name="Delehaunty K."/>
            <person name="Dong S."/>
            <person name="Downton P."/>
            <person name="Dumas B."/>
            <person name="Fabro G."/>
            <person name="Fronick C."/>
            <person name="Fuerstenberg S.I."/>
            <person name="Fulton L."/>
            <person name="Gaulin E."/>
            <person name="Govers F."/>
            <person name="Hughes L."/>
            <person name="Humphray S."/>
            <person name="Jiang R.H."/>
            <person name="Judelson H."/>
            <person name="Kamoun S."/>
            <person name="Kyung K."/>
            <person name="Meijer H."/>
            <person name="Minx P."/>
            <person name="Morris P."/>
            <person name="Nelson J."/>
            <person name="Phuntumart V."/>
            <person name="Qutob D."/>
            <person name="Rehmany A."/>
            <person name="Rougon-Cardoso A."/>
            <person name="Ryden P."/>
            <person name="Torto-Alalibo T."/>
            <person name="Studholme D."/>
            <person name="Wang Y."/>
            <person name="Win J."/>
            <person name="Wood J."/>
            <person name="Clifton S.W."/>
            <person name="Rogers J."/>
            <person name="Van den Ackerveken G."/>
            <person name="Jones J.D."/>
            <person name="McDowell J.M."/>
            <person name="Beynon J."/>
            <person name="Tyler B.M."/>
        </authorList>
    </citation>
    <scope>NUCLEOTIDE SEQUENCE [LARGE SCALE GENOMIC DNA]</scope>
    <source>
        <strain evidence="3">Emoy2</strain>
    </source>
</reference>
<feature type="compositionally biased region" description="Basic residues" evidence="1">
    <location>
        <begin position="255"/>
        <end position="265"/>
    </location>
</feature>
<organism evidence="2 3">
    <name type="scientific">Hyaloperonospora arabidopsidis (strain Emoy2)</name>
    <name type="common">Downy mildew agent</name>
    <name type="synonym">Peronospora arabidopsidis</name>
    <dbReference type="NCBI Taxonomy" id="559515"/>
    <lineage>
        <taxon>Eukaryota</taxon>
        <taxon>Sar</taxon>
        <taxon>Stramenopiles</taxon>
        <taxon>Oomycota</taxon>
        <taxon>Peronosporomycetes</taxon>
        <taxon>Peronosporales</taxon>
        <taxon>Peronosporaceae</taxon>
        <taxon>Hyaloperonospora</taxon>
    </lineage>
</organism>
<dbReference type="AlphaFoldDB" id="M4B381"/>
<evidence type="ECO:0000313" key="2">
    <source>
        <dbReference type="EnsemblProtists" id="HpaP800729"/>
    </source>
</evidence>
<keyword evidence="3" id="KW-1185">Reference proteome</keyword>
<dbReference type="Proteomes" id="UP000011713">
    <property type="component" value="Unassembled WGS sequence"/>
</dbReference>
<dbReference type="InParanoid" id="M4B381"/>
<evidence type="ECO:0000256" key="1">
    <source>
        <dbReference type="SAM" id="MobiDB-lite"/>
    </source>
</evidence>
<dbReference type="EnsemblProtists" id="HpaT800729">
    <property type="protein sequence ID" value="HpaP800729"/>
    <property type="gene ID" value="HpaG800729"/>
</dbReference>
<reference evidence="2" key="2">
    <citation type="submission" date="2015-06" db="UniProtKB">
        <authorList>
            <consortium name="EnsemblProtists"/>
        </authorList>
    </citation>
    <scope>IDENTIFICATION</scope>
    <source>
        <strain evidence="2">Emoy2</strain>
    </source>
</reference>
<dbReference type="EMBL" id="JH598094">
    <property type="status" value="NOT_ANNOTATED_CDS"/>
    <property type="molecule type" value="Genomic_DNA"/>
</dbReference>
<dbReference type="VEuPathDB" id="FungiDB:HpaG800729"/>
<accession>M4B381</accession>
<evidence type="ECO:0000313" key="3">
    <source>
        <dbReference type="Proteomes" id="UP000011713"/>
    </source>
</evidence>